<evidence type="ECO:0000313" key="2">
    <source>
        <dbReference type="Proteomes" id="UP001240697"/>
    </source>
</evidence>
<accession>A0ABY8SXU8</accession>
<organism evidence="1 2">
    <name type="scientific">Comamonas resistens</name>
    <dbReference type="NCBI Taxonomy" id="3046670"/>
    <lineage>
        <taxon>Bacteria</taxon>
        <taxon>Pseudomonadati</taxon>
        <taxon>Pseudomonadota</taxon>
        <taxon>Betaproteobacteria</taxon>
        <taxon>Burkholderiales</taxon>
        <taxon>Comamonadaceae</taxon>
        <taxon>Comamonas</taxon>
    </lineage>
</organism>
<protein>
    <submittedName>
        <fullName evidence="1">DoxX family protein</fullName>
    </submittedName>
</protein>
<evidence type="ECO:0000313" key="1">
    <source>
        <dbReference type="EMBL" id="WHS67235.1"/>
    </source>
</evidence>
<proteinExistence type="predicted"/>
<gene>
    <name evidence="1" type="ORF">QMY55_09010</name>
</gene>
<dbReference type="EMBL" id="CP125947">
    <property type="protein sequence ID" value="WHS67235.1"/>
    <property type="molecule type" value="Genomic_DNA"/>
</dbReference>
<dbReference type="Proteomes" id="UP001240697">
    <property type="component" value="Chromosome"/>
</dbReference>
<keyword evidence="2" id="KW-1185">Reference proteome</keyword>
<reference evidence="1 2" key="1">
    <citation type="submission" date="2023-05" db="EMBL/GenBank/DDBJ databases">
        <authorList>
            <person name="Yin Y."/>
            <person name="Lu Z."/>
        </authorList>
    </citation>
    <scope>NUCLEOTIDE SEQUENCE [LARGE SCALE GENOMIC DNA]</scope>
    <source>
        <strain evidence="1 2">ZM22</strain>
    </source>
</reference>
<name>A0ABY8SXU8_9BURK</name>
<sequence length="33" mass="3693">MFMENLSITGTLLLLAIHGSGRYSLDARQARQE</sequence>